<protein>
    <recommendedName>
        <fullName evidence="3">DCD domain-containing protein</fullName>
    </recommendedName>
</protein>
<feature type="compositionally biased region" description="Polar residues" evidence="2">
    <location>
        <begin position="299"/>
        <end position="310"/>
    </location>
</feature>
<evidence type="ECO:0000256" key="1">
    <source>
        <dbReference type="SAM" id="Coils"/>
    </source>
</evidence>
<dbReference type="Pfam" id="PF10539">
    <property type="entry name" value="Dev_Cell_Death"/>
    <property type="match status" value="1"/>
</dbReference>
<dbReference type="InterPro" id="IPR015915">
    <property type="entry name" value="Kelch-typ_b-propeller"/>
</dbReference>
<sequence length="707" mass="79284">MGGKKQNKKKILEKDMKESSTFSNYSVPARNLRKDDLGSVIFGCKHNTINECLTNHLFGLPATHFSYIKNIKEGLVLFLFNYSDRKLHGVFEAASPGSMNINRYAWVADTEDCGYTHYPAQVRVRVRQQCHPLSENQFKPVIADNYYEDKHFYFELDHHQTKKLMSLFTPSPVNPSSSSQIATRSSFPLRQPNSFKNMNQTLGCSYASVVGQHATPITTSSTWSALFKAEASFENEDESDNVVARNHDEWPKDEDTSNVMHANTWDDDDVGCVQAQESDWGYEGNTIKDEWQNEEDEVLSTNKLNPPDTNTNKDELPSSSSQLLDDNPDHQLPLCSKESETNVEENDVKDNSLVPVTALEISSTNLESLVAKLLKEVEELKGSHLKQVTNINLLEQELDKSKLETQQLQNRIDVLESGCVEESKNDSKILKSVMIVGGFDGCLWLPCLDSYYPCYDIRIPLTQMNVVKKYGSAATMNGELYHFGGIKPIVESYSPTTNQWVLRPPLYWSNIHVAGASVNNKLFVAGGNKESHFSSEVEYLDLNYGKWLPVHSMNSKRSGPAAAELNNALYVTGGFDGQSYSSSVEMLDPREEKWSTLADMNKGKGCHSMVVLNEKLYTVGGYDGEKYLQTVECFDTRMGCWVECAPMNVCRGNFGAFVIGEKLYAIGGSTDNNKVLEIVECYKEGSGWEVCDVKAIGKRSHFSAIVM</sequence>
<keyword evidence="1" id="KW-0175">Coiled coil</keyword>
<dbReference type="PANTHER" id="PTHR46034:SF23">
    <property type="entry name" value="DCD (DEVELOPMENT AND CELL DEATH) DOMAIN PROTEIN"/>
    <property type="match status" value="1"/>
</dbReference>
<accession>A0AAU9NM03</accession>
<dbReference type="SMART" id="SM00612">
    <property type="entry name" value="Kelch"/>
    <property type="match status" value="6"/>
</dbReference>
<dbReference type="InterPro" id="IPR013989">
    <property type="entry name" value="Dev_and_cell_death_domain"/>
</dbReference>
<dbReference type="GO" id="GO:0034976">
    <property type="term" value="P:response to endoplasmic reticulum stress"/>
    <property type="evidence" value="ECO:0007669"/>
    <property type="project" value="InterPro"/>
</dbReference>
<evidence type="ECO:0000313" key="5">
    <source>
        <dbReference type="Proteomes" id="UP001157418"/>
    </source>
</evidence>
<dbReference type="SUPFAM" id="SSF117281">
    <property type="entry name" value="Kelch motif"/>
    <property type="match status" value="1"/>
</dbReference>
<gene>
    <name evidence="4" type="ORF">LVIROSA_LOCUS25034</name>
</gene>
<proteinExistence type="predicted"/>
<feature type="domain" description="DCD" evidence="3">
    <location>
        <begin position="35"/>
        <end position="170"/>
    </location>
</feature>
<dbReference type="Gene3D" id="2.120.10.80">
    <property type="entry name" value="Kelch-type beta propeller"/>
    <property type="match status" value="1"/>
</dbReference>
<evidence type="ECO:0000313" key="4">
    <source>
        <dbReference type="EMBL" id="CAH1438798.1"/>
    </source>
</evidence>
<evidence type="ECO:0000259" key="3">
    <source>
        <dbReference type="PROSITE" id="PS51222"/>
    </source>
</evidence>
<dbReference type="AlphaFoldDB" id="A0AAU9NM03"/>
<keyword evidence="5" id="KW-1185">Reference proteome</keyword>
<dbReference type="EMBL" id="CAKMRJ010004445">
    <property type="protein sequence ID" value="CAH1438798.1"/>
    <property type="molecule type" value="Genomic_DNA"/>
</dbReference>
<dbReference type="InterPro" id="IPR044832">
    <property type="entry name" value="NRP-like"/>
</dbReference>
<dbReference type="PANTHER" id="PTHR46034">
    <property type="match status" value="1"/>
</dbReference>
<evidence type="ECO:0000256" key="2">
    <source>
        <dbReference type="SAM" id="MobiDB-lite"/>
    </source>
</evidence>
<organism evidence="4 5">
    <name type="scientific">Lactuca virosa</name>
    <dbReference type="NCBI Taxonomy" id="75947"/>
    <lineage>
        <taxon>Eukaryota</taxon>
        <taxon>Viridiplantae</taxon>
        <taxon>Streptophyta</taxon>
        <taxon>Embryophyta</taxon>
        <taxon>Tracheophyta</taxon>
        <taxon>Spermatophyta</taxon>
        <taxon>Magnoliopsida</taxon>
        <taxon>eudicotyledons</taxon>
        <taxon>Gunneridae</taxon>
        <taxon>Pentapetalae</taxon>
        <taxon>asterids</taxon>
        <taxon>campanulids</taxon>
        <taxon>Asterales</taxon>
        <taxon>Asteraceae</taxon>
        <taxon>Cichorioideae</taxon>
        <taxon>Cichorieae</taxon>
        <taxon>Lactucinae</taxon>
        <taxon>Lactuca</taxon>
    </lineage>
</organism>
<reference evidence="4 5" key="1">
    <citation type="submission" date="2022-01" db="EMBL/GenBank/DDBJ databases">
        <authorList>
            <person name="Xiong W."/>
            <person name="Schranz E."/>
        </authorList>
    </citation>
    <scope>NUCLEOTIDE SEQUENCE [LARGE SCALE GENOMIC DNA]</scope>
</reference>
<name>A0AAU9NM03_9ASTR</name>
<comment type="caution">
    <text evidence="4">The sequence shown here is derived from an EMBL/GenBank/DDBJ whole genome shotgun (WGS) entry which is preliminary data.</text>
</comment>
<feature type="region of interest" description="Disordered" evidence="2">
    <location>
        <begin position="295"/>
        <end position="330"/>
    </location>
</feature>
<feature type="coiled-coil region" evidence="1">
    <location>
        <begin position="363"/>
        <end position="418"/>
    </location>
</feature>
<dbReference type="Pfam" id="PF24681">
    <property type="entry name" value="Kelch_KLHDC2_KLHL20_DRC7"/>
    <property type="match status" value="1"/>
</dbReference>
<dbReference type="InterPro" id="IPR006652">
    <property type="entry name" value="Kelch_1"/>
</dbReference>
<dbReference type="SMART" id="SM00767">
    <property type="entry name" value="DCD"/>
    <property type="match status" value="1"/>
</dbReference>
<dbReference type="Proteomes" id="UP001157418">
    <property type="component" value="Unassembled WGS sequence"/>
</dbReference>
<dbReference type="PROSITE" id="PS51222">
    <property type="entry name" value="DCD"/>
    <property type="match status" value="1"/>
</dbReference>